<name>A0A7T3RE92_9SPIR</name>
<dbReference type="Proteomes" id="UP000595224">
    <property type="component" value="Chromosome"/>
</dbReference>
<evidence type="ECO:0000313" key="2">
    <source>
        <dbReference type="Proteomes" id="UP000595224"/>
    </source>
</evidence>
<sequence>MPAIDFIKRTAAVFAAASVLVTTVSCSKRTDPVVIWTDNPEIVSYVELFNLSHDNEKAVVIYKEDPAHSLPPAKDEVQPDILIAPFLKNSGTRKYFTPLDYLIQEKSISRASFYSKIIDYGVINEKQYLIPLSFNLPAIVFNKKDEELIKTNHLLNIDQIRDLAGNFNKTYKSGAYSSMGYAPSWDTEFLYLVTKLNGTGYMEKGNSFTWNDEALQSSIQKIKDWTSEKNTNTTSEQNFQFRYLYMPKYRQVTTDRCLFVYIPSDEFFTLTGTQSAGLTFRWIEQDGTIPVEDDIVSIGLYKHSKNTSKAEEFIAWLINEGTQKQLIERTENMKLDTVNFGIAGGFSSLKVVNEKYYPNFYRQLLGNLPSEEYLSMPKILPHSWNNLKANVIIPYLTETTNTDSQKEPATLQERISDWTKQFF</sequence>
<dbReference type="KEGG" id="tper:IWA51_02390"/>
<dbReference type="SUPFAM" id="SSF53850">
    <property type="entry name" value="Periplasmic binding protein-like II"/>
    <property type="match status" value="1"/>
</dbReference>
<protein>
    <submittedName>
        <fullName evidence="1">Uncharacterized protein</fullName>
    </submittedName>
</protein>
<keyword evidence="2" id="KW-1185">Reference proteome</keyword>
<proteinExistence type="predicted"/>
<dbReference type="RefSeq" id="WP_198443010.1">
    <property type="nucleotide sequence ID" value="NZ_CBCSHE010000010.1"/>
</dbReference>
<evidence type="ECO:0000313" key="1">
    <source>
        <dbReference type="EMBL" id="QQA01485.1"/>
    </source>
</evidence>
<dbReference type="AlphaFoldDB" id="A0A7T3RE92"/>
<dbReference type="Gene3D" id="3.40.190.10">
    <property type="entry name" value="Periplasmic binding protein-like II"/>
    <property type="match status" value="1"/>
</dbReference>
<accession>A0A7T3RE92</accession>
<organism evidence="1 2">
    <name type="scientific">Treponema peruense</name>
    <dbReference type="NCBI Taxonomy" id="2787628"/>
    <lineage>
        <taxon>Bacteria</taxon>
        <taxon>Pseudomonadati</taxon>
        <taxon>Spirochaetota</taxon>
        <taxon>Spirochaetia</taxon>
        <taxon>Spirochaetales</taxon>
        <taxon>Treponemataceae</taxon>
        <taxon>Treponema</taxon>
    </lineage>
</organism>
<dbReference type="EMBL" id="CP064936">
    <property type="protein sequence ID" value="QQA01485.1"/>
    <property type="molecule type" value="Genomic_DNA"/>
</dbReference>
<reference evidence="1 2" key="1">
    <citation type="submission" date="2020-11" db="EMBL/GenBank/DDBJ databases">
        <title>Treponema Peruensis nv. sp., first commensal Treponema isolated from human feces.</title>
        <authorList>
            <person name="Belkhou C."/>
            <person name="Raes J."/>
        </authorList>
    </citation>
    <scope>NUCLEOTIDE SEQUENCE [LARGE SCALE GENOMIC DNA]</scope>
    <source>
        <strain evidence="1 2">RCC2812</strain>
    </source>
</reference>
<gene>
    <name evidence="1" type="ORF">IWA51_02390</name>
</gene>